<evidence type="ECO:0000313" key="2">
    <source>
        <dbReference type="EMBL" id="KAJ9613477.1"/>
    </source>
</evidence>
<dbReference type="EMBL" id="JAPDRK010000004">
    <property type="protein sequence ID" value="KAJ9613477.1"/>
    <property type="molecule type" value="Genomic_DNA"/>
</dbReference>
<evidence type="ECO:0000256" key="1">
    <source>
        <dbReference type="ARBA" id="ARBA00023604"/>
    </source>
</evidence>
<evidence type="ECO:0000313" key="3">
    <source>
        <dbReference type="Proteomes" id="UP001172673"/>
    </source>
</evidence>
<reference evidence="2" key="1">
    <citation type="submission" date="2022-10" db="EMBL/GenBank/DDBJ databases">
        <title>Culturing micro-colonial fungi from biological soil crusts in the Mojave desert and describing Neophaeococcomyces mojavensis, and introducing the new genera and species Taxawa tesnikishii.</title>
        <authorList>
            <person name="Kurbessoian T."/>
            <person name="Stajich J.E."/>
        </authorList>
    </citation>
    <scope>NUCLEOTIDE SEQUENCE</scope>
    <source>
        <strain evidence="2">TK_41</strain>
    </source>
</reference>
<dbReference type="NCBIfam" id="NF041278">
    <property type="entry name" value="CmcJ_NvfI_EfuI"/>
    <property type="match status" value="1"/>
</dbReference>
<accession>A0AA39CM97</accession>
<comment type="caution">
    <text evidence="2">The sequence shown here is derived from an EMBL/GenBank/DDBJ whole genome shotgun (WGS) entry which is preliminary data.</text>
</comment>
<proteinExistence type="inferred from homology"/>
<keyword evidence="3" id="KW-1185">Reference proteome</keyword>
<dbReference type="PANTHER" id="PTHR34598">
    <property type="entry name" value="BLL6449 PROTEIN"/>
    <property type="match status" value="1"/>
</dbReference>
<comment type="similarity">
    <text evidence="1">Belongs to the asaB hydroxylase/desaturase family.</text>
</comment>
<sequence length="267" mass="30531">MVDVIHSSTHFLKRGSLYDTEKPYSLRFTPPDGFPRANINLERHDINFHDIRERVSTLDFRRDGYTILEFDSKMTYKDYDDDEVVKDVLLKEIANALKTFLGAQHVQIFEHTVRKRHETFPISTGEPYKYNQPTSIAHVDTTNEWAVAMARQLNPQKSASIGPVQDWPLAMCDPKTLRPGVELEPCDLVYPDYVVENRQVYFSDRQRWVYLSAQMPNEAWVFLQADTDAGGGNPAFPIPGVGPADVPARESIEARALIYYGGFEEEA</sequence>
<dbReference type="GO" id="GO:0016491">
    <property type="term" value="F:oxidoreductase activity"/>
    <property type="evidence" value="ECO:0007669"/>
    <property type="project" value="InterPro"/>
</dbReference>
<dbReference type="InterPro" id="IPR044053">
    <property type="entry name" value="AsaB-like"/>
</dbReference>
<name>A0AA39CM97_9EURO</name>
<gene>
    <name evidence="2" type="ORF">H2200_003419</name>
</gene>
<evidence type="ECO:0008006" key="4">
    <source>
        <dbReference type="Google" id="ProtNLM"/>
    </source>
</evidence>
<dbReference type="PANTHER" id="PTHR34598:SF3">
    <property type="entry name" value="OXIDOREDUCTASE AN1597"/>
    <property type="match status" value="1"/>
</dbReference>
<dbReference type="Proteomes" id="UP001172673">
    <property type="component" value="Unassembled WGS sequence"/>
</dbReference>
<organism evidence="2 3">
    <name type="scientific">Cladophialophora chaetospira</name>
    <dbReference type="NCBI Taxonomy" id="386627"/>
    <lineage>
        <taxon>Eukaryota</taxon>
        <taxon>Fungi</taxon>
        <taxon>Dikarya</taxon>
        <taxon>Ascomycota</taxon>
        <taxon>Pezizomycotina</taxon>
        <taxon>Eurotiomycetes</taxon>
        <taxon>Chaetothyriomycetidae</taxon>
        <taxon>Chaetothyriales</taxon>
        <taxon>Herpotrichiellaceae</taxon>
        <taxon>Cladophialophora</taxon>
    </lineage>
</organism>
<protein>
    <recommendedName>
        <fullName evidence="4">CmcJ-like methyltransferase</fullName>
    </recommendedName>
</protein>
<dbReference type="AlphaFoldDB" id="A0AA39CM97"/>